<protein>
    <submittedName>
        <fullName evidence="1">Uncharacterized protein</fullName>
    </submittedName>
</protein>
<reference evidence="1 2" key="1">
    <citation type="submission" date="2019-10" db="EMBL/GenBank/DDBJ databases">
        <title>Whole genome shotgun sequence of Acrocarpospora corrugata NBRC 13972.</title>
        <authorList>
            <person name="Ichikawa N."/>
            <person name="Kimura A."/>
            <person name="Kitahashi Y."/>
            <person name="Komaki H."/>
            <person name="Oguchi A."/>
        </authorList>
    </citation>
    <scope>NUCLEOTIDE SEQUENCE [LARGE SCALE GENOMIC DNA]</scope>
    <source>
        <strain evidence="1 2">NBRC 13972</strain>
    </source>
</reference>
<sequence length="293" mass="31587">MAIAQTIALYRRAETLCRKGIGLGVALLCAIAALTGCRDRAGDAPARPTASVVSQEIRKVDFSNLEWFDSVTASTVKLVDGAARRDADNESGGFSWQLSGPPRYADADGDGHEDAAVGLRANGAQLGAEAWYVWLWRNGQAQQLRLPIATTSRCDRPIEAVTAVPHGFMVQKFMSVSEDSCAGGGSVPITHVVGVRHGWPVRIHPYYGPIASCDPRDLSVALYPAGKVLLYTSPDVRSPSVEPTATYDKFLVDEYSADPELTPEWDWILGIAVSGARRVCGWARADQVRASSR</sequence>
<comment type="caution">
    <text evidence="1">The sequence shown here is derived from an EMBL/GenBank/DDBJ whole genome shotgun (WGS) entry which is preliminary data.</text>
</comment>
<dbReference type="AlphaFoldDB" id="A0A5M3VXX8"/>
<organism evidence="1 2">
    <name type="scientific">Acrocarpospora corrugata</name>
    <dbReference type="NCBI Taxonomy" id="35763"/>
    <lineage>
        <taxon>Bacteria</taxon>
        <taxon>Bacillati</taxon>
        <taxon>Actinomycetota</taxon>
        <taxon>Actinomycetes</taxon>
        <taxon>Streptosporangiales</taxon>
        <taxon>Streptosporangiaceae</taxon>
        <taxon>Acrocarpospora</taxon>
    </lineage>
</organism>
<name>A0A5M3VXX8_9ACTN</name>
<evidence type="ECO:0000313" key="2">
    <source>
        <dbReference type="Proteomes" id="UP000334990"/>
    </source>
</evidence>
<dbReference type="Proteomes" id="UP000334990">
    <property type="component" value="Unassembled WGS sequence"/>
</dbReference>
<proteinExistence type="predicted"/>
<keyword evidence="2" id="KW-1185">Reference proteome</keyword>
<accession>A0A5M3VXX8</accession>
<dbReference type="EMBL" id="BLAD01000041">
    <property type="protein sequence ID" value="GER99670.1"/>
    <property type="molecule type" value="Genomic_DNA"/>
</dbReference>
<evidence type="ECO:0000313" key="1">
    <source>
        <dbReference type="EMBL" id="GER99670.1"/>
    </source>
</evidence>
<gene>
    <name evidence="1" type="ORF">Acor_17340</name>
</gene>